<feature type="non-terminal residue" evidence="2">
    <location>
        <position position="133"/>
    </location>
</feature>
<feature type="non-terminal residue" evidence="2">
    <location>
        <position position="1"/>
    </location>
</feature>
<evidence type="ECO:0000313" key="3">
    <source>
        <dbReference type="Proteomes" id="UP000626109"/>
    </source>
</evidence>
<gene>
    <name evidence="2" type="ORF">PGLA2088_LOCUS51619</name>
</gene>
<organism evidence="2 3">
    <name type="scientific">Polarella glacialis</name>
    <name type="common">Dinoflagellate</name>
    <dbReference type="NCBI Taxonomy" id="89957"/>
    <lineage>
        <taxon>Eukaryota</taxon>
        <taxon>Sar</taxon>
        <taxon>Alveolata</taxon>
        <taxon>Dinophyceae</taxon>
        <taxon>Suessiales</taxon>
        <taxon>Suessiaceae</taxon>
        <taxon>Polarella</taxon>
    </lineage>
</organism>
<name>A0A813LWW3_POLGL</name>
<dbReference type="AlphaFoldDB" id="A0A813LWW3"/>
<sequence>AMVPQGDGLSETSRALLRKYPAHVSRGLGDPHNTAATTSAQQRADMTMALMYTKGRMQPSGGATSSSGFGSVSPSRLEAPIWPKEFQNDSQKGLSSFREPPKACAAFLMGYGDLDTMEGFPGAPAASRGFPGG</sequence>
<reference evidence="2" key="1">
    <citation type="submission" date="2021-02" db="EMBL/GenBank/DDBJ databases">
        <authorList>
            <person name="Dougan E. K."/>
            <person name="Rhodes N."/>
            <person name="Thang M."/>
            <person name="Chan C."/>
        </authorList>
    </citation>
    <scope>NUCLEOTIDE SEQUENCE</scope>
</reference>
<dbReference type="EMBL" id="CAJNNW010037682">
    <property type="protein sequence ID" value="CAE8743877.1"/>
    <property type="molecule type" value="Genomic_DNA"/>
</dbReference>
<comment type="caution">
    <text evidence="2">The sequence shown here is derived from an EMBL/GenBank/DDBJ whole genome shotgun (WGS) entry which is preliminary data.</text>
</comment>
<evidence type="ECO:0000256" key="1">
    <source>
        <dbReference type="SAM" id="MobiDB-lite"/>
    </source>
</evidence>
<protein>
    <submittedName>
        <fullName evidence="2">Uncharacterized protein</fullName>
    </submittedName>
</protein>
<dbReference type="Proteomes" id="UP000626109">
    <property type="component" value="Unassembled WGS sequence"/>
</dbReference>
<accession>A0A813LWW3</accession>
<feature type="region of interest" description="Disordered" evidence="1">
    <location>
        <begin position="56"/>
        <end position="76"/>
    </location>
</feature>
<feature type="compositionally biased region" description="Low complexity" evidence="1">
    <location>
        <begin position="60"/>
        <end position="75"/>
    </location>
</feature>
<evidence type="ECO:0000313" key="2">
    <source>
        <dbReference type="EMBL" id="CAE8743877.1"/>
    </source>
</evidence>
<proteinExistence type="predicted"/>